<dbReference type="PANTHER" id="PTHR31382:SF4">
    <property type="entry name" value="NA(+)_H(+) ANTIPORTER"/>
    <property type="match status" value="1"/>
</dbReference>
<protein>
    <recommendedName>
        <fullName evidence="12">Cation/H+ exchanger transmembrane domain-containing protein</fullName>
    </recommendedName>
</protein>
<keyword evidence="4" id="KW-0050">Antiport</keyword>
<comment type="caution">
    <text evidence="13">The sequence shown here is derived from an EMBL/GenBank/DDBJ whole genome shotgun (WGS) entry which is preliminary data.</text>
</comment>
<dbReference type="InterPro" id="IPR006153">
    <property type="entry name" value="Cation/H_exchanger_TM"/>
</dbReference>
<keyword evidence="5 11" id="KW-0812">Transmembrane</keyword>
<feature type="transmembrane region" description="Helical" evidence="11">
    <location>
        <begin position="102"/>
        <end position="125"/>
    </location>
</feature>
<dbReference type="InterPro" id="IPR004712">
    <property type="entry name" value="Na+/H+_antiporter_fungi"/>
</dbReference>
<feature type="transmembrane region" description="Helical" evidence="11">
    <location>
        <begin position="242"/>
        <end position="262"/>
    </location>
</feature>
<evidence type="ECO:0000259" key="12">
    <source>
        <dbReference type="Pfam" id="PF00999"/>
    </source>
</evidence>
<dbReference type="AlphaFoldDB" id="A0AAV5RMB3"/>
<accession>A0AAV5RMB3</accession>
<dbReference type="EMBL" id="BTGC01000008">
    <property type="protein sequence ID" value="GMM52608.1"/>
    <property type="molecule type" value="Genomic_DNA"/>
</dbReference>
<evidence type="ECO:0000256" key="10">
    <source>
        <dbReference type="ARBA" id="ARBA00023201"/>
    </source>
</evidence>
<keyword evidence="8" id="KW-0406">Ion transport</keyword>
<dbReference type="PANTHER" id="PTHR31382">
    <property type="entry name" value="NA(+)/H(+) ANTIPORTER"/>
    <property type="match status" value="1"/>
</dbReference>
<keyword evidence="6 11" id="KW-1133">Transmembrane helix</keyword>
<dbReference type="GO" id="GO:0120029">
    <property type="term" value="P:proton export across plasma membrane"/>
    <property type="evidence" value="ECO:0007669"/>
    <property type="project" value="InterPro"/>
</dbReference>
<sequence>MWSQLSTNDPHVSYACLGFGLIILESVAMYIKRVTDFSEVIPATIFGLIVGPHCLNWFSPNDWTSNERQLTLELSRIIMNIQIFTGSAELPKRYVLRCWRSLGLLLSVVMIFGYMMNSVIIWGLLPKLRWVESLVIAGGVTATDPVLCSAVFSGGFSDSISAELKNLLVIESTSNDGFALPFVMLPLYILMHEHHAPTIAKDFICLTVLYEVCFACLLGSVIGFVSQQVLKYTSKGQKPESMIIFNVIVSLFCAGVGSLLGVDDFLVSFSAGAAFSWSGWSHKFVGDINVTEFLDALLNSAYFIYFGAIVPWEQFNSHNIAVWRLIVIMICIFFGRRIPILIVLKPFIKELSTWKDVFVAGHFGPIGVAAIYMSLYALEFIHENDHPISDYFKQVLWPVTAFLVLVSVFVHGSSVSVMKIHSFIKKRKEKRLDDMELPGCVSISSLDK</sequence>
<evidence type="ECO:0000256" key="11">
    <source>
        <dbReference type="SAM" id="Phobius"/>
    </source>
</evidence>
<feature type="transmembrane region" description="Helical" evidence="11">
    <location>
        <begin position="12"/>
        <end position="31"/>
    </location>
</feature>
<evidence type="ECO:0000256" key="1">
    <source>
        <dbReference type="ARBA" id="ARBA00004141"/>
    </source>
</evidence>
<evidence type="ECO:0000256" key="6">
    <source>
        <dbReference type="ARBA" id="ARBA00022989"/>
    </source>
</evidence>
<feature type="transmembrane region" description="Helical" evidence="11">
    <location>
        <begin position="321"/>
        <end position="344"/>
    </location>
</feature>
<proteinExistence type="inferred from homology"/>
<gene>
    <name evidence="13" type="ORF">DASB73_035710</name>
</gene>
<keyword evidence="7" id="KW-0915">Sodium</keyword>
<dbReference type="InterPro" id="IPR038770">
    <property type="entry name" value="Na+/solute_symporter_sf"/>
</dbReference>
<keyword evidence="9 11" id="KW-0472">Membrane</keyword>
<dbReference type="GO" id="GO:0042391">
    <property type="term" value="P:regulation of membrane potential"/>
    <property type="evidence" value="ECO:0007669"/>
    <property type="project" value="InterPro"/>
</dbReference>
<feature type="transmembrane region" description="Helical" evidence="11">
    <location>
        <begin position="356"/>
        <end position="375"/>
    </location>
</feature>
<organism evidence="13 14">
    <name type="scientific">Starmerella bacillaris</name>
    <name type="common">Yeast</name>
    <name type="synonym">Candida zemplinina</name>
    <dbReference type="NCBI Taxonomy" id="1247836"/>
    <lineage>
        <taxon>Eukaryota</taxon>
        <taxon>Fungi</taxon>
        <taxon>Dikarya</taxon>
        <taxon>Ascomycota</taxon>
        <taxon>Saccharomycotina</taxon>
        <taxon>Dipodascomycetes</taxon>
        <taxon>Dipodascales</taxon>
        <taxon>Trichomonascaceae</taxon>
        <taxon>Starmerella</taxon>
    </lineage>
</organism>
<keyword evidence="3" id="KW-0813">Transport</keyword>
<evidence type="ECO:0000256" key="5">
    <source>
        <dbReference type="ARBA" id="ARBA00022692"/>
    </source>
</evidence>
<comment type="similarity">
    <text evidence="2">Belongs to the fungal Na(+)/H(+) exchanger family.</text>
</comment>
<feature type="domain" description="Cation/H+ exchanger transmembrane" evidence="12">
    <location>
        <begin position="31"/>
        <end position="417"/>
    </location>
</feature>
<name>A0AAV5RMB3_STABA</name>
<evidence type="ECO:0000256" key="4">
    <source>
        <dbReference type="ARBA" id="ARBA00022449"/>
    </source>
</evidence>
<dbReference type="GO" id="GO:0015385">
    <property type="term" value="F:sodium:proton antiporter activity"/>
    <property type="evidence" value="ECO:0007669"/>
    <property type="project" value="InterPro"/>
</dbReference>
<comment type="subcellular location">
    <subcellularLocation>
        <location evidence="1">Membrane</location>
        <topology evidence="1">Multi-pass membrane protein</topology>
    </subcellularLocation>
</comment>
<dbReference type="Pfam" id="PF00999">
    <property type="entry name" value="Na_H_Exchanger"/>
    <property type="match status" value="1"/>
</dbReference>
<evidence type="ECO:0000256" key="8">
    <source>
        <dbReference type="ARBA" id="ARBA00023065"/>
    </source>
</evidence>
<dbReference type="GO" id="GO:0036376">
    <property type="term" value="P:sodium ion export across plasma membrane"/>
    <property type="evidence" value="ECO:0007669"/>
    <property type="project" value="InterPro"/>
</dbReference>
<evidence type="ECO:0000256" key="9">
    <source>
        <dbReference type="ARBA" id="ARBA00023136"/>
    </source>
</evidence>
<feature type="transmembrane region" description="Helical" evidence="11">
    <location>
        <begin position="208"/>
        <end position="230"/>
    </location>
</feature>
<dbReference type="GO" id="GO:0030007">
    <property type="term" value="P:intracellular potassium ion homeostasis"/>
    <property type="evidence" value="ECO:0007669"/>
    <property type="project" value="TreeGrafter"/>
</dbReference>
<evidence type="ECO:0000256" key="3">
    <source>
        <dbReference type="ARBA" id="ARBA00022448"/>
    </source>
</evidence>
<dbReference type="Gene3D" id="1.20.1530.20">
    <property type="match status" value="1"/>
</dbReference>
<keyword evidence="10" id="KW-0739">Sodium transport</keyword>
<evidence type="ECO:0000313" key="13">
    <source>
        <dbReference type="EMBL" id="GMM52608.1"/>
    </source>
</evidence>
<feature type="transmembrane region" description="Helical" evidence="11">
    <location>
        <begin position="395"/>
        <end position="418"/>
    </location>
</feature>
<evidence type="ECO:0000256" key="7">
    <source>
        <dbReference type="ARBA" id="ARBA00023053"/>
    </source>
</evidence>
<evidence type="ECO:0000313" key="14">
    <source>
        <dbReference type="Proteomes" id="UP001362899"/>
    </source>
</evidence>
<dbReference type="Proteomes" id="UP001362899">
    <property type="component" value="Unassembled WGS sequence"/>
</dbReference>
<dbReference type="GO" id="GO:0005886">
    <property type="term" value="C:plasma membrane"/>
    <property type="evidence" value="ECO:0007669"/>
    <property type="project" value="InterPro"/>
</dbReference>
<evidence type="ECO:0000256" key="2">
    <source>
        <dbReference type="ARBA" id="ARBA00005248"/>
    </source>
</evidence>
<reference evidence="13 14" key="1">
    <citation type="journal article" date="2023" name="Elife">
        <title>Identification of key yeast species and microbe-microbe interactions impacting larval growth of Drosophila in the wild.</title>
        <authorList>
            <person name="Mure A."/>
            <person name="Sugiura Y."/>
            <person name="Maeda R."/>
            <person name="Honda K."/>
            <person name="Sakurai N."/>
            <person name="Takahashi Y."/>
            <person name="Watada M."/>
            <person name="Katoh T."/>
            <person name="Gotoh A."/>
            <person name="Gotoh Y."/>
            <person name="Taniguchi I."/>
            <person name="Nakamura K."/>
            <person name="Hayashi T."/>
            <person name="Katayama T."/>
            <person name="Uemura T."/>
            <person name="Hattori Y."/>
        </authorList>
    </citation>
    <scope>NUCLEOTIDE SEQUENCE [LARGE SCALE GENOMIC DNA]</scope>
    <source>
        <strain evidence="13 14">SB-73</strain>
    </source>
</reference>
<keyword evidence="14" id="KW-1185">Reference proteome</keyword>